<evidence type="ECO:0000259" key="6">
    <source>
        <dbReference type="SMART" id="SM00662"/>
    </source>
</evidence>
<dbReference type="HAMAP" id="MF_00320">
    <property type="entry name" value="RNApol_arch_Rpo3"/>
    <property type="match status" value="1"/>
</dbReference>
<evidence type="ECO:0000256" key="1">
    <source>
        <dbReference type="ARBA" id="ARBA00022478"/>
    </source>
</evidence>
<dbReference type="PANTHER" id="PTHR11800">
    <property type="entry name" value="DNA-DIRECTED RNA POLYMERASE"/>
    <property type="match status" value="1"/>
</dbReference>
<sequence>MVKTKILSETDTHLEMLISGTDRAQINAIRRTMLTEVAKMAIHKVRFEMGTINDNATGEAFESVSAIPDEVIAHRLAMIPIPTYHDEFCFLEEDPANEGLPKEEWGSPGSQIIYHCSARGTPEGHTVTAADLNVLGEDKLQIPEAYQNIPITKLFEGQYLEFYAYAVLGRGSEHAKWTPVAGVTFVPRQVAKLNIKTKAKTLWDLDLTITEKDFKSGKLDDIEKVTLLKKELMHVGDGTARKDNFKDAITLEDVPGEFIFKFDTDGSMSARTAFNQACNVLAGRFGNLSGILGEIL</sequence>
<dbReference type="Gene3D" id="3.30.1360.10">
    <property type="entry name" value="RNA polymerase, RBP11-like subunit"/>
    <property type="match status" value="1"/>
</dbReference>
<evidence type="ECO:0000313" key="7">
    <source>
        <dbReference type="EMBL" id="AIF05356.1"/>
    </source>
</evidence>
<comment type="similarity">
    <text evidence="4 5">Belongs to the archaeal Rpo3/eukaryotic RPB3 RNA polymerase subunit family.</text>
</comment>
<keyword evidence="2 5" id="KW-0963">Cytoplasm</keyword>
<name>A0A075GMV4_9EURY</name>
<comment type="subunit">
    <text evidence="5">Part of the RNA polymerase complex.</text>
</comment>
<dbReference type="SUPFAM" id="SSF55257">
    <property type="entry name" value="RBP11-like subunits of RNA polymerase"/>
    <property type="match status" value="1"/>
</dbReference>
<dbReference type="InterPro" id="IPR050518">
    <property type="entry name" value="Rpo3/RPB3_RNA_Pol_subunit"/>
</dbReference>
<dbReference type="InterPro" id="IPR022842">
    <property type="entry name" value="RNAP_Rpo3/Rpb3/RPAC1"/>
</dbReference>
<comment type="subcellular location">
    <subcellularLocation>
        <location evidence="5">Cytoplasm</location>
    </subcellularLocation>
</comment>
<dbReference type="Pfam" id="PF01193">
    <property type="entry name" value="RNA_pol_L"/>
    <property type="match status" value="1"/>
</dbReference>
<keyword evidence="1 5" id="KW-0240">DNA-directed RNA polymerase</keyword>
<keyword evidence="5 7" id="KW-0808">Transferase</keyword>
<dbReference type="GO" id="GO:0006366">
    <property type="term" value="P:transcription by RNA polymerase II"/>
    <property type="evidence" value="ECO:0007669"/>
    <property type="project" value="TreeGrafter"/>
</dbReference>
<comment type="function">
    <text evidence="5">DNA-dependent RNA polymerase (RNAP) catalyzes the transcription of DNA into RNA using the four ribonucleoside triphosphates as substrates.</text>
</comment>
<comment type="catalytic activity">
    <reaction evidence="5">
        <text>RNA(n) + a ribonucleoside 5'-triphosphate = RNA(n+1) + diphosphate</text>
        <dbReference type="Rhea" id="RHEA:21248"/>
        <dbReference type="Rhea" id="RHEA-COMP:14527"/>
        <dbReference type="Rhea" id="RHEA-COMP:17342"/>
        <dbReference type="ChEBI" id="CHEBI:33019"/>
        <dbReference type="ChEBI" id="CHEBI:61557"/>
        <dbReference type="ChEBI" id="CHEBI:140395"/>
        <dbReference type="EC" id="2.7.7.6"/>
    </reaction>
</comment>
<organism evidence="7">
    <name type="scientific">uncultured marine group II/III euryarchaeote KM3_182_B06</name>
    <dbReference type="NCBI Taxonomy" id="1457946"/>
    <lineage>
        <taxon>Archaea</taxon>
        <taxon>Methanobacteriati</taxon>
        <taxon>Methanobacteriota</taxon>
        <taxon>environmental samples</taxon>
    </lineage>
</organism>
<dbReference type="InterPro" id="IPR011262">
    <property type="entry name" value="DNA-dir_RNA_pol_insert"/>
</dbReference>
<evidence type="ECO:0000256" key="3">
    <source>
        <dbReference type="ARBA" id="ARBA00023163"/>
    </source>
</evidence>
<dbReference type="SUPFAM" id="SSF56553">
    <property type="entry name" value="Insert subdomain of RNA polymerase alpha subunit"/>
    <property type="match status" value="1"/>
</dbReference>
<dbReference type="Gene3D" id="2.170.120.12">
    <property type="entry name" value="DNA-directed RNA polymerase, insert domain"/>
    <property type="match status" value="1"/>
</dbReference>
<evidence type="ECO:0000256" key="5">
    <source>
        <dbReference type="HAMAP-Rule" id="MF_00320"/>
    </source>
</evidence>
<dbReference type="InterPro" id="IPR011263">
    <property type="entry name" value="DNA-dir_RNA_pol_RpoA/D/Rpb3"/>
</dbReference>
<dbReference type="InterPro" id="IPR036603">
    <property type="entry name" value="RBP11-like"/>
</dbReference>
<dbReference type="PANTHER" id="PTHR11800:SF2">
    <property type="entry name" value="DNA-DIRECTED RNA POLYMERASE II SUBUNIT RPB3"/>
    <property type="match status" value="1"/>
</dbReference>
<evidence type="ECO:0000256" key="4">
    <source>
        <dbReference type="ARBA" id="ARBA00025804"/>
    </source>
</evidence>
<dbReference type="Gene3D" id="3.30.70.3110">
    <property type="match status" value="1"/>
</dbReference>
<dbReference type="SMART" id="SM00662">
    <property type="entry name" value="RPOLD"/>
    <property type="match status" value="1"/>
</dbReference>
<dbReference type="InterPro" id="IPR036643">
    <property type="entry name" value="RNApol_insert_sf"/>
</dbReference>
<accession>A0A075GMV4</accession>
<feature type="domain" description="DNA-directed RNA polymerase RpoA/D/Rpb3-type" evidence="6">
    <location>
        <begin position="13"/>
        <end position="291"/>
    </location>
</feature>
<dbReference type="GO" id="GO:0003899">
    <property type="term" value="F:DNA-directed RNA polymerase activity"/>
    <property type="evidence" value="ECO:0007669"/>
    <property type="project" value="UniProtKB-UniRule"/>
</dbReference>
<gene>
    <name evidence="5 7" type="primary">rpoD</name>
    <name evidence="5" type="synonym">rpo3</name>
</gene>
<keyword evidence="5 7" id="KW-0548">Nucleotidyltransferase</keyword>
<dbReference type="NCBIfam" id="NF001988">
    <property type="entry name" value="PRK00783.1"/>
    <property type="match status" value="1"/>
</dbReference>
<keyword evidence="3 5" id="KW-0804">Transcription</keyword>
<proteinExistence type="inferred from homology"/>
<dbReference type="GO" id="GO:0003677">
    <property type="term" value="F:DNA binding"/>
    <property type="evidence" value="ECO:0007669"/>
    <property type="project" value="UniProtKB-UniRule"/>
</dbReference>
<dbReference type="GO" id="GO:0046983">
    <property type="term" value="F:protein dimerization activity"/>
    <property type="evidence" value="ECO:0007669"/>
    <property type="project" value="InterPro"/>
</dbReference>
<dbReference type="EC" id="2.7.7.6" evidence="5"/>
<dbReference type="Pfam" id="PF01000">
    <property type="entry name" value="RNA_pol_A_bac"/>
    <property type="match status" value="1"/>
</dbReference>
<dbReference type="GO" id="GO:0000428">
    <property type="term" value="C:DNA-directed RNA polymerase complex"/>
    <property type="evidence" value="ECO:0007669"/>
    <property type="project" value="UniProtKB-KW"/>
</dbReference>
<dbReference type="GO" id="GO:0005737">
    <property type="term" value="C:cytoplasm"/>
    <property type="evidence" value="ECO:0007669"/>
    <property type="project" value="UniProtKB-SubCell"/>
</dbReference>
<protein>
    <recommendedName>
        <fullName evidence="5">DNA-directed RNA polymerase subunit Rpo3</fullName>
        <ecNumber evidence="5">2.7.7.6</ecNumber>
    </recommendedName>
    <alternativeName>
        <fullName evidence="5">DNA-directed RNA polymerase subunit D</fullName>
    </alternativeName>
</protein>
<dbReference type="EMBL" id="KF900737">
    <property type="protein sequence ID" value="AIF05356.1"/>
    <property type="molecule type" value="Genomic_DNA"/>
</dbReference>
<reference evidence="7" key="1">
    <citation type="journal article" date="2014" name="Genome Biol. Evol.">
        <title>Pangenome evidence for extensive interdomain horizontal transfer affecting lineage core and shell genes in uncultured planktonic thaumarchaeota and euryarchaeota.</title>
        <authorList>
            <person name="Deschamps P."/>
            <person name="Zivanovic Y."/>
            <person name="Moreira D."/>
            <person name="Rodriguez-Valera F."/>
            <person name="Lopez-Garcia P."/>
        </authorList>
    </citation>
    <scope>NUCLEOTIDE SEQUENCE</scope>
</reference>
<evidence type="ECO:0000256" key="2">
    <source>
        <dbReference type="ARBA" id="ARBA00022490"/>
    </source>
</evidence>
<comment type="caution">
    <text evidence="5">Lacks conserved residue(s) required for the propagation of feature annotation.</text>
</comment>
<dbReference type="AlphaFoldDB" id="A0A075GMV4"/>